<reference evidence="2 3" key="1">
    <citation type="submission" date="2024-05" db="EMBL/GenBank/DDBJ databases">
        <title>A draft genome resource for the thread blight pathogen Marasmius tenuissimus strain MS-2.</title>
        <authorList>
            <person name="Yulfo-Soto G.E."/>
            <person name="Baruah I.K."/>
            <person name="Amoako-Attah I."/>
            <person name="Bukari Y."/>
            <person name="Meinhardt L.W."/>
            <person name="Bailey B.A."/>
            <person name="Cohen S.P."/>
        </authorList>
    </citation>
    <scope>NUCLEOTIDE SEQUENCE [LARGE SCALE GENOMIC DNA]</scope>
    <source>
        <strain evidence="2 3">MS-2</strain>
    </source>
</reference>
<feature type="compositionally biased region" description="Pro residues" evidence="1">
    <location>
        <begin position="147"/>
        <end position="158"/>
    </location>
</feature>
<feature type="region of interest" description="Disordered" evidence="1">
    <location>
        <begin position="141"/>
        <end position="171"/>
    </location>
</feature>
<evidence type="ECO:0000313" key="2">
    <source>
        <dbReference type="EMBL" id="KAL0065937.1"/>
    </source>
</evidence>
<name>A0ABR3A057_9AGAR</name>
<dbReference type="PANTHER" id="PTHR48312">
    <property type="match status" value="1"/>
</dbReference>
<keyword evidence="3" id="KW-1185">Reference proteome</keyword>
<dbReference type="Gene3D" id="3.40.50.300">
    <property type="entry name" value="P-loop containing nucleotide triphosphate hydrolases"/>
    <property type="match status" value="1"/>
</dbReference>
<proteinExistence type="predicted"/>
<organism evidence="2 3">
    <name type="scientific">Marasmius tenuissimus</name>
    <dbReference type="NCBI Taxonomy" id="585030"/>
    <lineage>
        <taxon>Eukaryota</taxon>
        <taxon>Fungi</taxon>
        <taxon>Dikarya</taxon>
        <taxon>Basidiomycota</taxon>
        <taxon>Agaricomycotina</taxon>
        <taxon>Agaricomycetes</taxon>
        <taxon>Agaricomycetidae</taxon>
        <taxon>Agaricales</taxon>
        <taxon>Marasmiineae</taxon>
        <taxon>Marasmiaceae</taxon>
        <taxon>Marasmius</taxon>
    </lineage>
</organism>
<comment type="caution">
    <text evidence="2">The sequence shown here is derived from an EMBL/GenBank/DDBJ whole genome shotgun (WGS) entry which is preliminary data.</text>
</comment>
<dbReference type="InterPro" id="IPR027417">
    <property type="entry name" value="P-loop_NTPase"/>
</dbReference>
<sequence>MDSRGQSRTRIFLFTHPRTASNLLTRIIETHPSVAVKTNAFRFGPEKMIARDTPQLDKFYKDFNTDEVFKDVTFQYSIDELERAIAEVEAQVTIPVHLPDPSLLRLPAEQGKIPVLKEHSYHMMVSESFKPHIDIDLKKGNRIRTFPPNPEPNAPPRPSPRHLHPYPVDPPPHSNASSLLRAFGQIGANPFDPDFPTDSSYKWQKQMYDCYKAWFKERDTRFPIVIDGDKLINDPQGQMEKLCNIVGLDSEGVKYTWESQELDTPVKALFIRTLCASTGVIQGDETAKPPVLEDEVKKWAEQWDEETAQEMKRRAELVLPDYEYLLDRSI</sequence>
<evidence type="ECO:0000313" key="3">
    <source>
        <dbReference type="Proteomes" id="UP001437256"/>
    </source>
</evidence>
<dbReference type="SUPFAM" id="SSF52540">
    <property type="entry name" value="P-loop containing nucleoside triphosphate hydrolases"/>
    <property type="match status" value="1"/>
</dbReference>
<evidence type="ECO:0000256" key="1">
    <source>
        <dbReference type="SAM" id="MobiDB-lite"/>
    </source>
</evidence>
<dbReference type="EMBL" id="JBBXMP010000041">
    <property type="protein sequence ID" value="KAL0065937.1"/>
    <property type="molecule type" value="Genomic_DNA"/>
</dbReference>
<accession>A0ABR3A057</accession>
<gene>
    <name evidence="2" type="ORF">AAF712_007064</name>
</gene>
<evidence type="ECO:0008006" key="4">
    <source>
        <dbReference type="Google" id="ProtNLM"/>
    </source>
</evidence>
<dbReference type="Proteomes" id="UP001437256">
    <property type="component" value="Unassembled WGS sequence"/>
</dbReference>
<dbReference type="PANTHER" id="PTHR48312:SF1">
    <property type="entry name" value="SULFOTRANSFERASE"/>
    <property type="match status" value="1"/>
</dbReference>
<protein>
    <recommendedName>
        <fullName evidence="4">P-loop containing nucleoside triphosphate hydrolase protein</fullName>
    </recommendedName>
</protein>